<dbReference type="SUPFAM" id="SSF53335">
    <property type="entry name" value="S-adenosyl-L-methionine-dependent methyltransferases"/>
    <property type="match status" value="1"/>
</dbReference>
<dbReference type="Pfam" id="PF01189">
    <property type="entry name" value="Methyltr_RsmB-F"/>
    <property type="match status" value="1"/>
</dbReference>
<evidence type="ECO:0000259" key="7">
    <source>
        <dbReference type="PROSITE" id="PS51686"/>
    </source>
</evidence>
<feature type="compositionally biased region" description="Gly residues" evidence="6">
    <location>
        <begin position="11"/>
        <end position="25"/>
    </location>
</feature>
<dbReference type="EMBL" id="CAUDKV010000001">
    <property type="protein sequence ID" value="CAJ0850526.1"/>
    <property type="molecule type" value="Genomic_DNA"/>
</dbReference>
<dbReference type="EC" id="2.1.1.176" evidence="8"/>
<evidence type="ECO:0000256" key="1">
    <source>
        <dbReference type="ARBA" id="ARBA00022603"/>
    </source>
</evidence>
<comment type="caution">
    <text evidence="8">The sequence shown here is derived from an EMBL/GenBank/DDBJ whole genome shotgun (WGS) entry which is preliminary data.</text>
</comment>
<dbReference type="InterPro" id="IPR029063">
    <property type="entry name" value="SAM-dependent_MTases_sf"/>
</dbReference>
<feature type="binding site" evidence="5">
    <location>
        <position position="296"/>
    </location>
    <ligand>
        <name>S-adenosyl-L-methionine</name>
        <dbReference type="ChEBI" id="CHEBI:59789"/>
    </ligand>
</feature>
<evidence type="ECO:0000313" key="8">
    <source>
        <dbReference type="EMBL" id="CAJ0681199.1"/>
    </source>
</evidence>
<protein>
    <submittedName>
        <fullName evidence="8">Ribosomal RNA small subunit methyltransferase B</fullName>
        <ecNumber evidence="8">2.1.1.176</ecNumber>
    </submittedName>
</protein>
<feature type="binding site" evidence="5">
    <location>
        <position position="343"/>
    </location>
    <ligand>
        <name>S-adenosyl-L-methionine</name>
        <dbReference type="ChEBI" id="CHEBI:59789"/>
    </ligand>
</feature>
<evidence type="ECO:0000313" key="9">
    <source>
        <dbReference type="EMBL" id="CAJ0850526.1"/>
    </source>
</evidence>
<feature type="domain" description="SAM-dependent MTase RsmB/NOP-type" evidence="7">
    <location>
        <begin position="182"/>
        <end position="459"/>
    </location>
</feature>
<dbReference type="Proteomes" id="UP001190002">
    <property type="component" value="Unassembled WGS sequence"/>
</dbReference>
<dbReference type="Pfam" id="PF22458">
    <property type="entry name" value="RsmF-B_ferredox"/>
    <property type="match status" value="1"/>
</dbReference>
<feature type="region of interest" description="Disordered" evidence="6">
    <location>
        <begin position="1"/>
        <end position="46"/>
    </location>
</feature>
<dbReference type="RefSeq" id="WP_063391716.1">
    <property type="nucleotide sequence ID" value="NZ_CATVWW010000001.1"/>
</dbReference>
<dbReference type="AlphaFoldDB" id="A0AAD2EEZ4"/>
<dbReference type="PROSITE" id="PS51686">
    <property type="entry name" value="SAM_MT_RSMB_NOP"/>
    <property type="match status" value="1"/>
</dbReference>
<dbReference type="GO" id="GO:0001510">
    <property type="term" value="P:RNA methylation"/>
    <property type="evidence" value="ECO:0007669"/>
    <property type="project" value="InterPro"/>
</dbReference>
<dbReference type="Proteomes" id="UP001190452">
    <property type="component" value="Unassembled WGS sequence"/>
</dbReference>
<keyword evidence="11" id="KW-1185">Reference proteome</keyword>
<evidence type="ECO:0000256" key="5">
    <source>
        <dbReference type="PROSITE-ProRule" id="PRU01023"/>
    </source>
</evidence>
<keyword evidence="4 5" id="KW-0694">RNA-binding</keyword>
<reference evidence="8 11" key="1">
    <citation type="submission" date="2023-07" db="EMBL/GenBank/DDBJ databases">
        <authorList>
            <person name="Peeters C."/>
        </authorList>
    </citation>
    <scope>NUCLEOTIDE SEQUENCE</scope>
    <source>
        <strain evidence="9 11">R-77569</strain>
        <strain evidence="8">R-77591</strain>
    </source>
</reference>
<dbReference type="PANTHER" id="PTHR22807:SF53">
    <property type="entry name" value="RIBOSOMAL RNA SMALL SUBUNIT METHYLTRANSFERASE B-RELATED"/>
    <property type="match status" value="1"/>
</dbReference>
<feature type="binding site" evidence="5">
    <location>
        <position position="323"/>
    </location>
    <ligand>
        <name>S-adenosyl-L-methionine</name>
        <dbReference type="ChEBI" id="CHEBI:59789"/>
    </ligand>
</feature>
<sequence length="460" mass="49999">MSQDRQRPRNGGSGSKRSGSGGGGWYRAPQGKPAQRTPRPRTGVHGSHLEHLDKVLARLLHFAAPADMVVSQYFREHHELGHRERGIIAEAAFAVLRRKNEFGQFAESGSGPARRRLALLGLVQTAGREAIAPFLNPAEAEWLDRWQLRDRAALAPRVRANLPDWLFDALVAQHGAEFTEALAEAWLTPAPLDLRVNTLKGDRDTVLATLAEAGIEGAAAPLSPVGIRLAGKPALNKLEIFTNGTVEVQDEGSQLLCQLLAPKRGEMVVDFCAGAGGKTLAIGAAMRSTGRLYAFDVSEKRLSNLGPRLARSGLSNVHPSRIDSEHDAKVKRLAGKIDRVLVDAPCSGLGTLRRNPDLKWRQSAQAVEEMSAKQRSILDSAARLLKPGGRLVYATCSVLARENQQVVEQFLAAHEDFVLVPAGEVLAAQKIALEMGPYLELYPHVHQTDGFFAAVLERRA</sequence>
<keyword evidence="1 5" id="KW-0489">Methyltransferase</keyword>
<dbReference type="GO" id="GO:0008173">
    <property type="term" value="F:RNA methyltransferase activity"/>
    <property type="evidence" value="ECO:0007669"/>
    <property type="project" value="InterPro"/>
</dbReference>
<name>A0AAD2EEZ4_9RALS</name>
<dbReference type="InterPro" id="IPR049560">
    <property type="entry name" value="MeTrfase_RsmB-F_NOP2_cat"/>
</dbReference>
<gene>
    <name evidence="8" type="primary">rsmB_1</name>
    <name evidence="9" type="ORF">R77569_00354</name>
    <name evidence="8" type="ORF">R77591_01216</name>
</gene>
<keyword evidence="2 5" id="KW-0808">Transferase</keyword>
<dbReference type="PRINTS" id="PR02008">
    <property type="entry name" value="RCMTFAMILY"/>
</dbReference>
<dbReference type="InterPro" id="IPR054728">
    <property type="entry name" value="RsmB-like_ferredoxin"/>
</dbReference>
<comment type="similarity">
    <text evidence="5">Belongs to the class I-like SAM-binding methyltransferase superfamily. RsmB/NOP family.</text>
</comment>
<evidence type="ECO:0000256" key="2">
    <source>
        <dbReference type="ARBA" id="ARBA00022679"/>
    </source>
</evidence>
<proteinExistence type="inferred from homology"/>
<evidence type="ECO:0000313" key="11">
    <source>
        <dbReference type="Proteomes" id="UP001190452"/>
    </source>
</evidence>
<keyword evidence="3 5" id="KW-0949">S-adenosyl-L-methionine</keyword>
<dbReference type="Gene3D" id="3.40.50.150">
    <property type="entry name" value="Vaccinia Virus protein VP39"/>
    <property type="match status" value="1"/>
</dbReference>
<organism evidence="8 10">
    <name type="scientific">Ralstonia mannitolilytica</name>
    <dbReference type="NCBI Taxonomy" id="105219"/>
    <lineage>
        <taxon>Bacteria</taxon>
        <taxon>Pseudomonadati</taxon>
        <taxon>Pseudomonadota</taxon>
        <taxon>Betaproteobacteria</taxon>
        <taxon>Burkholderiales</taxon>
        <taxon>Burkholderiaceae</taxon>
        <taxon>Ralstonia</taxon>
    </lineage>
</organism>
<dbReference type="InterPro" id="IPR023267">
    <property type="entry name" value="RCMT"/>
</dbReference>
<evidence type="ECO:0000313" key="10">
    <source>
        <dbReference type="Proteomes" id="UP001190002"/>
    </source>
</evidence>
<evidence type="ECO:0000256" key="3">
    <source>
        <dbReference type="ARBA" id="ARBA00022691"/>
    </source>
</evidence>
<feature type="active site" description="Nucleophile" evidence="5">
    <location>
        <position position="396"/>
    </location>
</feature>
<dbReference type="EMBL" id="CATVXE010000004">
    <property type="protein sequence ID" value="CAJ0681199.1"/>
    <property type="molecule type" value="Genomic_DNA"/>
</dbReference>
<evidence type="ECO:0000256" key="6">
    <source>
        <dbReference type="SAM" id="MobiDB-lite"/>
    </source>
</evidence>
<dbReference type="InterPro" id="IPR001678">
    <property type="entry name" value="MeTrfase_RsmB-F_NOP2_dom"/>
</dbReference>
<evidence type="ECO:0000256" key="4">
    <source>
        <dbReference type="ARBA" id="ARBA00022884"/>
    </source>
</evidence>
<comment type="caution">
    <text evidence="5">Lacks conserved residue(s) required for the propagation of feature annotation.</text>
</comment>
<dbReference type="PANTHER" id="PTHR22807">
    <property type="entry name" value="NOP2 YEAST -RELATED NOL1/NOP2/FMU SUN DOMAIN-CONTAINING"/>
    <property type="match status" value="1"/>
</dbReference>
<dbReference type="CDD" id="cd02440">
    <property type="entry name" value="AdoMet_MTases"/>
    <property type="match status" value="1"/>
</dbReference>
<dbReference type="GO" id="GO:0003723">
    <property type="term" value="F:RNA binding"/>
    <property type="evidence" value="ECO:0007669"/>
    <property type="project" value="UniProtKB-UniRule"/>
</dbReference>
<accession>A0AAD2EEZ4</accession>